<dbReference type="PROSITE" id="PS50404">
    <property type="entry name" value="GST_NTER"/>
    <property type="match status" value="1"/>
</dbReference>
<sequence>MEELKLHGMWASPFVFNVIWALKLKGIEYEYVEEDIRNKSELLLEYNPVHKKVPVLVHGGKPIVESSIILEYIEETWSGSPLLPKDPYEKAMARFWISFGEEKASLLNHSYFPFTCDTT</sequence>
<dbReference type="SFLD" id="SFLDG01152">
    <property type="entry name" value="Main.3:_Omega-_and_Tau-like"/>
    <property type="match status" value="1"/>
</dbReference>
<dbReference type="EMBL" id="BAABME010010996">
    <property type="protein sequence ID" value="GAA0183076.1"/>
    <property type="molecule type" value="Genomic_DNA"/>
</dbReference>
<feature type="domain" description="GST N-terminal" evidence="4">
    <location>
        <begin position="2"/>
        <end position="81"/>
    </location>
</feature>
<gene>
    <name evidence="5" type="ORF">LIER_30554</name>
</gene>
<dbReference type="InterPro" id="IPR036249">
    <property type="entry name" value="Thioredoxin-like_sf"/>
</dbReference>
<evidence type="ECO:0000313" key="5">
    <source>
        <dbReference type="EMBL" id="GAA0183076.1"/>
    </source>
</evidence>
<dbReference type="SFLD" id="SFLDG00358">
    <property type="entry name" value="Main_(cytGST)"/>
    <property type="match status" value="1"/>
</dbReference>
<keyword evidence="2 5" id="KW-0808">Transferase</keyword>
<keyword evidence="6" id="KW-1185">Reference proteome</keyword>
<dbReference type="InterPro" id="IPR004045">
    <property type="entry name" value="Glutathione_S-Trfase_N"/>
</dbReference>
<evidence type="ECO:0000256" key="1">
    <source>
        <dbReference type="ARBA" id="ARBA00012452"/>
    </source>
</evidence>
<dbReference type="Pfam" id="PF02798">
    <property type="entry name" value="GST_N"/>
    <property type="match status" value="1"/>
</dbReference>
<protein>
    <recommendedName>
        <fullName evidence="1">glutathione transferase</fullName>
        <ecNumber evidence="1">2.5.1.18</ecNumber>
    </recommendedName>
</protein>
<dbReference type="InterPro" id="IPR040079">
    <property type="entry name" value="Glutathione_S-Trfase"/>
</dbReference>
<comment type="catalytic activity">
    <reaction evidence="3">
        <text>RX + glutathione = an S-substituted glutathione + a halide anion + H(+)</text>
        <dbReference type="Rhea" id="RHEA:16437"/>
        <dbReference type="ChEBI" id="CHEBI:15378"/>
        <dbReference type="ChEBI" id="CHEBI:16042"/>
        <dbReference type="ChEBI" id="CHEBI:17792"/>
        <dbReference type="ChEBI" id="CHEBI:57925"/>
        <dbReference type="ChEBI" id="CHEBI:90779"/>
        <dbReference type="EC" id="2.5.1.18"/>
    </reaction>
</comment>
<comment type="caution">
    <text evidence="5">The sequence shown here is derived from an EMBL/GenBank/DDBJ whole genome shotgun (WGS) entry which is preliminary data.</text>
</comment>
<dbReference type="InterPro" id="IPR045073">
    <property type="entry name" value="Omega/Tau-like"/>
</dbReference>
<dbReference type="Gene3D" id="1.20.1050.10">
    <property type="match status" value="1"/>
</dbReference>
<dbReference type="Gene3D" id="3.40.30.10">
    <property type="entry name" value="Glutaredoxin"/>
    <property type="match status" value="1"/>
</dbReference>
<evidence type="ECO:0000256" key="3">
    <source>
        <dbReference type="ARBA" id="ARBA00047960"/>
    </source>
</evidence>
<evidence type="ECO:0000256" key="2">
    <source>
        <dbReference type="ARBA" id="ARBA00022679"/>
    </source>
</evidence>
<dbReference type="FunFam" id="3.40.30.10:FF:000014">
    <property type="entry name" value="Tau class glutathione S-transferase"/>
    <property type="match status" value="1"/>
</dbReference>
<name>A0AAV3RT97_LITER</name>
<dbReference type="EC" id="2.5.1.18" evidence="1"/>
<dbReference type="GO" id="GO:0004364">
    <property type="term" value="F:glutathione transferase activity"/>
    <property type="evidence" value="ECO:0007669"/>
    <property type="project" value="UniProtKB-EC"/>
</dbReference>
<evidence type="ECO:0000259" key="4">
    <source>
        <dbReference type="PROSITE" id="PS50404"/>
    </source>
</evidence>
<dbReference type="Proteomes" id="UP001454036">
    <property type="component" value="Unassembled WGS sequence"/>
</dbReference>
<dbReference type="PANTHER" id="PTHR44548:SF3">
    <property type="entry name" value="GST N-TERMINAL DOMAIN-CONTAINING PROTEIN"/>
    <property type="match status" value="1"/>
</dbReference>
<organism evidence="5 6">
    <name type="scientific">Lithospermum erythrorhizon</name>
    <name type="common">Purple gromwell</name>
    <name type="synonym">Lithospermum officinale var. erythrorhizon</name>
    <dbReference type="NCBI Taxonomy" id="34254"/>
    <lineage>
        <taxon>Eukaryota</taxon>
        <taxon>Viridiplantae</taxon>
        <taxon>Streptophyta</taxon>
        <taxon>Embryophyta</taxon>
        <taxon>Tracheophyta</taxon>
        <taxon>Spermatophyta</taxon>
        <taxon>Magnoliopsida</taxon>
        <taxon>eudicotyledons</taxon>
        <taxon>Gunneridae</taxon>
        <taxon>Pentapetalae</taxon>
        <taxon>asterids</taxon>
        <taxon>lamiids</taxon>
        <taxon>Boraginales</taxon>
        <taxon>Boraginaceae</taxon>
        <taxon>Boraginoideae</taxon>
        <taxon>Lithospermeae</taxon>
        <taxon>Lithospermum</taxon>
    </lineage>
</organism>
<dbReference type="CDD" id="cd03058">
    <property type="entry name" value="GST_N_Tau"/>
    <property type="match status" value="1"/>
</dbReference>
<dbReference type="AlphaFoldDB" id="A0AAV3RT97"/>
<accession>A0AAV3RT97</accession>
<dbReference type="PANTHER" id="PTHR44548">
    <property type="entry name" value="GST N-TERMINAL DOMAIN-CONTAINING PROTEIN"/>
    <property type="match status" value="1"/>
</dbReference>
<dbReference type="SUPFAM" id="SSF52833">
    <property type="entry name" value="Thioredoxin-like"/>
    <property type="match status" value="1"/>
</dbReference>
<dbReference type="SFLD" id="SFLDS00019">
    <property type="entry name" value="Glutathione_Transferase_(cytos"/>
    <property type="match status" value="1"/>
</dbReference>
<proteinExistence type="predicted"/>
<reference evidence="5 6" key="1">
    <citation type="submission" date="2024-01" db="EMBL/GenBank/DDBJ databases">
        <title>The complete chloroplast genome sequence of Lithospermum erythrorhizon: insights into the phylogenetic relationship among Boraginaceae species and the maternal lineages of purple gromwells.</title>
        <authorList>
            <person name="Okada T."/>
            <person name="Watanabe K."/>
        </authorList>
    </citation>
    <scope>NUCLEOTIDE SEQUENCE [LARGE SCALE GENOMIC DNA]</scope>
</reference>
<evidence type="ECO:0000313" key="6">
    <source>
        <dbReference type="Proteomes" id="UP001454036"/>
    </source>
</evidence>